<dbReference type="EMBL" id="JAOZFE010000003">
    <property type="protein sequence ID" value="MCW0953190.1"/>
    <property type="molecule type" value="Genomic_DNA"/>
</dbReference>
<dbReference type="Gene3D" id="1.10.720.30">
    <property type="entry name" value="SAP domain"/>
    <property type="match status" value="1"/>
</dbReference>
<name>A0ABT3E443_9LACO</name>
<proteinExistence type="predicted"/>
<gene>
    <name evidence="1" type="ORF">OIT44_03765</name>
</gene>
<evidence type="ECO:0000313" key="2">
    <source>
        <dbReference type="Proteomes" id="UP001526225"/>
    </source>
</evidence>
<reference evidence="1 2" key="1">
    <citation type="submission" date="2022-10" db="EMBL/GenBank/DDBJ databases">
        <title>Weissella fermenti sp. nov., isolated from fermented cabbage.</title>
        <authorList>
            <person name="Lee J.K."/>
            <person name="Baek J.H."/>
            <person name="Choi D.G."/>
            <person name="Kim J.M."/>
            <person name="Jeon C.O."/>
        </authorList>
    </citation>
    <scope>NUCLEOTIDE SEQUENCE [LARGE SCALE GENOMIC DNA]</scope>
    <source>
        <strain evidence="1 2">KACC 18534</strain>
    </source>
</reference>
<keyword evidence="2" id="KW-1185">Reference proteome</keyword>
<protein>
    <recommendedName>
        <fullName evidence="3">HeH/LEM domain-containing protein</fullName>
    </recommendedName>
</protein>
<organism evidence="1 2">
    <name type="scientific">Weissella ceti</name>
    <dbReference type="NCBI Taxonomy" id="759620"/>
    <lineage>
        <taxon>Bacteria</taxon>
        <taxon>Bacillati</taxon>
        <taxon>Bacillota</taxon>
        <taxon>Bacilli</taxon>
        <taxon>Lactobacillales</taxon>
        <taxon>Lactobacillaceae</taxon>
        <taxon>Weissella</taxon>
    </lineage>
</organism>
<dbReference type="RefSeq" id="WP_213409612.1">
    <property type="nucleotide sequence ID" value="NZ_CP074441.1"/>
</dbReference>
<sequence length="114" mass="12754">MDKTIPTADNTVAEIKAYLDAQGIEYQDGMSKTKLLGLIPKQEEVAEEQKPVEEPPAKPTKPVRPITRYTKAHLVSSAKGAQKTWFIVALKDDETYTYQEALDAVLELKKGMFN</sequence>
<evidence type="ECO:0008006" key="3">
    <source>
        <dbReference type="Google" id="ProtNLM"/>
    </source>
</evidence>
<accession>A0ABT3E443</accession>
<evidence type="ECO:0000313" key="1">
    <source>
        <dbReference type="EMBL" id="MCW0953190.1"/>
    </source>
</evidence>
<dbReference type="Proteomes" id="UP001526225">
    <property type="component" value="Unassembled WGS sequence"/>
</dbReference>
<comment type="caution">
    <text evidence="1">The sequence shown here is derived from an EMBL/GenBank/DDBJ whole genome shotgun (WGS) entry which is preliminary data.</text>
</comment>
<dbReference type="InterPro" id="IPR036361">
    <property type="entry name" value="SAP_dom_sf"/>
</dbReference>